<organism evidence="1 2">
    <name type="scientific">Cucumis melo var. makuwa</name>
    <name type="common">Oriental melon</name>
    <dbReference type="NCBI Taxonomy" id="1194695"/>
    <lineage>
        <taxon>Eukaryota</taxon>
        <taxon>Viridiplantae</taxon>
        <taxon>Streptophyta</taxon>
        <taxon>Embryophyta</taxon>
        <taxon>Tracheophyta</taxon>
        <taxon>Spermatophyta</taxon>
        <taxon>Magnoliopsida</taxon>
        <taxon>eudicotyledons</taxon>
        <taxon>Gunneridae</taxon>
        <taxon>Pentapetalae</taxon>
        <taxon>rosids</taxon>
        <taxon>fabids</taxon>
        <taxon>Cucurbitales</taxon>
        <taxon>Cucurbitaceae</taxon>
        <taxon>Benincaseae</taxon>
        <taxon>Cucumis</taxon>
    </lineage>
</organism>
<protein>
    <submittedName>
        <fullName evidence="1">Gamma-aminobutyrate transaminase POP2</fullName>
    </submittedName>
</protein>
<dbReference type="AlphaFoldDB" id="A0A5D3B9R8"/>
<sequence>MFDMLYDLQAPIGKEHETAERRLKDEISRNIGIDDVLRHPTNVEGWKHFDYEFPDFASNPRNVEYKGYQAYPIRMSNRSSFRIRGRISFMGHRRYLSENHVWRRSRLQDEKVERRAPPMVMNGHEILEQLD</sequence>
<dbReference type="Proteomes" id="UP000321947">
    <property type="component" value="Unassembled WGS sequence"/>
</dbReference>
<dbReference type="EMBL" id="SSTD01019355">
    <property type="protein sequence ID" value="TYJ96610.1"/>
    <property type="molecule type" value="Genomic_DNA"/>
</dbReference>
<evidence type="ECO:0000313" key="2">
    <source>
        <dbReference type="Proteomes" id="UP000321947"/>
    </source>
</evidence>
<reference evidence="1 2" key="1">
    <citation type="submission" date="2019-08" db="EMBL/GenBank/DDBJ databases">
        <title>Draft genome sequences of two oriental melons (Cucumis melo L. var makuwa).</title>
        <authorList>
            <person name="Kwon S.-Y."/>
        </authorList>
    </citation>
    <scope>NUCLEOTIDE SEQUENCE [LARGE SCALE GENOMIC DNA]</scope>
    <source>
        <strain evidence="2">cv. Chang Bougi</strain>
        <tissue evidence="1">Leaf</tissue>
    </source>
</reference>
<gene>
    <name evidence="1" type="ORF">E5676_scaffold464G00130</name>
</gene>
<name>A0A5D3B9R8_CUCMM</name>
<evidence type="ECO:0000313" key="1">
    <source>
        <dbReference type="EMBL" id="TYJ96610.1"/>
    </source>
</evidence>
<proteinExistence type="predicted"/>
<dbReference type="InterPro" id="IPR004242">
    <property type="entry name" value="Transposase_21"/>
</dbReference>
<comment type="caution">
    <text evidence="1">The sequence shown here is derived from an EMBL/GenBank/DDBJ whole genome shotgun (WGS) entry which is preliminary data.</text>
</comment>
<dbReference type="Pfam" id="PF02992">
    <property type="entry name" value="Transposase_21"/>
    <property type="match status" value="1"/>
</dbReference>
<accession>A0A5D3B9R8</accession>